<feature type="transmembrane region" description="Helical" evidence="6">
    <location>
        <begin position="231"/>
        <end position="246"/>
    </location>
</feature>
<feature type="transmembrane region" description="Helical" evidence="6">
    <location>
        <begin position="208"/>
        <end position="225"/>
    </location>
</feature>
<keyword evidence="3 6" id="KW-1133">Transmembrane helix</keyword>
<dbReference type="AlphaFoldDB" id="A0A2T4UCA3"/>
<name>A0A2T4UCA3_9ACTN</name>
<feature type="transmembrane region" description="Helical" evidence="6">
    <location>
        <begin position="105"/>
        <end position="127"/>
    </location>
</feature>
<feature type="transmembrane region" description="Helical" evidence="6">
    <location>
        <begin position="459"/>
        <end position="478"/>
    </location>
</feature>
<evidence type="ECO:0000256" key="4">
    <source>
        <dbReference type="ARBA" id="ARBA00023136"/>
    </source>
</evidence>
<feature type="transmembrane region" description="Helical" evidence="6">
    <location>
        <begin position="338"/>
        <end position="360"/>
    </location>
</feature>
<dbReference type="InterPro" id="IPR007016">
    <property type="entry name" value="O-antigen_ligase-rel_domated"/>
</dbReference>
<organism evidence="8 9">
    <name type="scientific">Paraconexibacter algicola</name>
    <dbReference type="NCBI Taxonomy" id="2133960"/>
    <lineage>
        <taxon>Bacteria</taxon>
        <taxon>Bacillati</taxon>
        <taxon>Actinomycetota</taxon>
        <taxon>Thermoleophilia</taxon>
        <taxon>Solirubrobacterales</taxon>
        <taxon>Paraconexibacteraceae</taxon>
        <taxon>Paraconexibacter</taxon>
    </lineage>
</organism>
<evidence type="ECO:0000313" key="9">
    <source>
        <dbReference type="Proteomes" id="UP000240739"/>
    </source>
</evidence>
<feature type="transmembrane region" description="Helical" evidence="6">
    <location>
        <begin position="294"/>
        <end position="317"/>
    </location>
</feature>
<feature type="transmembrane region" description="Helical" evidence="6">
    <location>
        <begin position="253"/>
        <end position="274"/>
    </location>
</feature>
<dbReference type="GO" id="GO:0016020">
    <property type="term" value="C:membrane"/>
    <property type="evidence" value="ECO:0007669"/>
    <property type="project" value="UniProtKB-SubCell"/>
</dbReference>
<feature type="transmembrane region" description="Helical" evidence="6">
    <location>
        <begin position="181"/>
        <end position="201"/>
    </location>
</feature>
<dbReference type="EMBL" id="PYYB01000004">
    <property type="protein sequence ID" value="PTL54837.1"/>
    <property type="molecule type" value="Genomic_DNA"/>
</dbReference>
<protein>
    <recommendedName>
        <fullName evidence="7">O-antigen ligase-related domain-containing protein</fullName>
    </recommendedName>
</protein>
<comment type="caution">
    <text evidence="8">The sequence shown here is derived from an EMBL/GenBank/DDBJ whole genome shotgun (WGS) entry which is preliminary data.</text>
</comment>
<gene>
    <name evidence="8" type="ORF">C7Y72_19825</name>
</gene>
<evidence type="ECO:0000256" key="3">
    <source>
        <dbReference type="ARBA" id="ARBA00022989"/>
    </source>
</evidence>
<keyword evidence="2 6" id="KW-0812">Transmembrane</keyword>
<evidence type="ECO:0000256" key="2">
    <source>
        <dbReference type="ARBA" id="ARBA00022692"/>
    </source>
</evidence>
<accession>A0A2T4UCA3</accession>
<feature type="transmembrane region" description="Helical" evidence="6">
    <location>
        <begin position="80"/>
        <end position="99"/>
    </location>
</feature>
<dbReference type="Pfam" id="PF04932">
    <property type="entry name" value="Wzy_C"/>
    <property type="match status" value="1"/>
</dbReference>
<evidence type="ECO:0000256" key="5">
    <source>
        <dbReference type="SAM" id="MobiDB-lite"/>
    </source>
</evidence>
<evidence type="ECO:0000256" key="6">
    <source>
        <dbReference type="SAM" id="Phobius"/>
    </source>
</evidence>
<feature type="region of interest" description="Disordered" evidence="5">
    <location>
        <begin position="535"/>
        <end position="554"/>
    </location>
</feature>
<comment type="subcellular location">
    <subcellularLocation>
        <location evidence="1">Membrane</location>
        <topology evidence="1">Multi-pass membrane protein</topology>
    </subcellularLocation>
</comment>
<proteinExistence type="predicted"/>
<feature type="transmembrane region" description="Helical" evidence="6">
    <location>
        <begin position="47"/>
        <end position="68"/>
    </location>
</feature>
<evidence type="ECO:0000259" key="7">
    <source>
        <dbReference type="Pfam" id="PF04932"/>
    </source>
</evidence>
<sequence>MHGGRGEGRTRTRRGGGRVPLEPLHVLACVLVAGLLVLAAWTSGGYFPTDVALIGVVALVGLALLVLVLPRVAVPSGPGLLTLTGIVALAAWSGLSAAWSPDPVAATQAMIRAGAYAAVFALALLAAGTGRHAALLVRLVVLVLVAICVAAVLSRLRPFLIPTDPGLVSFAGGRLSYPISYWNGLGAIAAMAIVATAALACDPQGRRVERALAAAGGTVATLALYLTLSRASIAAALLGLLVLAVLSPRRVRLLGSAAIIGAAGAVAVLVVRGSPELVDMPGALDVQSREGGRALAVLVALAAGAAAVQWVVAALEPGTRPTGSRSRGRHVPVGAQRVPVVGIVAGLVLALVGAAGYAAAGERLEGRVADGVFGARSFVDRQYDEFLDSSAAPARGQERLSESRSSRSESFRVARETFADAPLVGVGAGGYRVAWFERREITESIRNAHSLPLETLAELGLVGGAILAMILAGLLSGLRSVRVRTRGLTRAQAAAGGGAVTVWVVHAALDWDWQLAGVTLPALVLAAALHSSLPGGRGGGEGSRGRGRGAAATS</sequence>
<evidence type="ECO:0000313" key="8">
    <source>
        <dbReference type="EMBL" id="PTL54837.1"/>
    </source>
</evidence>
<feature type="transmembrane region" description="Helical" evidence="6">
    <location>
        <begin position="21"/>
        <end position="41"/>
    </location>
</feature>
<dbReference type="PANTHER" id="PTHR37422">
    <property type="entry name" value="TEICHURONIC ACID BIOSYNTHESIS PROTEIN TUAE"/>
    <property type="match status" value="1"/>
</dbReference>
<feature type="transmembrane region" description="Helical" evidence="6">
    <location>
        <begin position="139"/>
        <end position="161"/>
    </location>
</feature>
<evidence type="ECO:0000256" key="1">
    <source>
        <dbReference type="ARBA" id="ARBA00004141"/>
    </source>
</evidence>
<dbReference type="PANTHER" id="PTHR37422:SF13">
    <property type="entry name" value="LIPOPOLYSACCHARIDE BIOSYNTHESIS PROTEIN PA4999-RELATED"/>
    <property type="match status" value="1"/>
</dbReference>
<feature type="domain" description="O-antigen ligase-related" evidence="7">
    <location>
        <begin position="220"/>
        <end position="467"/>
    </location>
</feature>
<keyword evidence="4 6" id="KW-0472">Membrane</keyword>
<dbReference type="Proteomes" id="UP000240739">
    <property type="component" value="Unassembled WGS sequence"/>
</dbReference>
<keyword evidence="9" id="KW-1185">Reference proteome</keyword>
<dbReference type="InterPro" id="IPR051533">
    <property type="entry name" value="WaaL-like"/>
</dbReference>
<reference evidence="8 9" key="1">
    <citation type="submission" date="2018-03" db="EMBL/GenBank/DDBJ databases">
        <title>Aquarubrobacter algicola gen. nov., sp. nov., a novel actinobacterium isolated from shallow eutrophic lake during the end of cyanobacterial harmful algal blooms.</title>
        <authorList>
            <person name="Chun S.J."/>
        </authorList>
    </citation>
    <scope>NUCLEOTIDE SEQUENCE [LARGE SCALE GENOMIC DNA]</scope>
    <source>
        <strain evidence="8 9">Seoho-28</strain>
    </source>
</reference>